<protein>
    <submittedName>
        <fullName evidence="4">Tetraspanin</fullName>
    </submittedName>
</protein>
<feature type="transmembrane region" description="Helical" evidence="2">
    <location>
        <begin position="186"/>
        <end position="208"/>
    </location>
</feature>
<feature type="transmembrane region" description="Helical" evidence="2">
    <location>
        <begin position="220"/>
        <end position="243"/>
    </location>
</feature>
<organism evidence="3 4">
    <name type="scientific">Steinernema glaseri</name>
    <dbReference type="NCBI Taxonomy" id="37863"/>
    <lineage>
        <taxon>Eukaryota</taxon>
        <taxon>Metazoa</taxon>
        <taxon>Ecdysozoa</taxon>
        <taxon>Nematoda</taxon>
        <taxon>Chromadorea</taxon>
        <taxon>Rhabditida</taxon>
        <taxon>Tylenchina</taxon>
        <taxon>Panagrolaimomorpha</taxon>
        <taxon>Strongyloidoidea</taxon>
        <taxon>Steinernematidae</taxon>
        <taxon>Steinernema</taxon>
    </lineage>
</organism>
<accession>A0A1I7Y2X1</accession>
<feature type="transmembrane region" description="Helical" evidence="2">
    <location>
        <begin position="279"/>
        <end position="298"/>
    </location>
</feature>
<keyword evidence="2" id="KW-0812">Transmembrane</keyword>
<keyword evidence="3" id="KW-1185">Reference proteome</keyword>
<feature type="transmembrane region" description="Helical" evidence="2">
    <location>
        <begin position="150"/>
        <end position="174"/>
    </location>
</feature>
<proteinExistence type="predicted"/>
<feature type="region of interest" description="Disordered" evidence="1">
    <location>
        <begin position="1"/>
        <end position="20"/>
    </location>
</feature>
<dbReference type="AlphaFoldDB" id="A0A1I7Y2X1"/>
<dbReference type="WBParaSite" id="L893_g12111.t1">
    <property type="protein sequence ID" value="L893_g12111.t1"/>
    <property type="gene ID" value="L893_g12111"/>
</dbReference>
<evidence type="ECO:0000256" key="2">
    <source>
        <dbReference type="SAM" id="Phobius"/>
    </source>
</evidence>
<evidence type="ECO:0000256" key="1">
    <source>
        <dbReference type="SAM" id="MobiDB-lite"/>
    </source>
</evidence>
<keyword evidence="2" id="KW-1133">Transmembrane helix</keyword>
<reference evidence="4" key="1">
    <citation type="submission" date="2016-11" db="UniProtKB">
        <authorList>
            <consortium name="WormBaseParasite"/>
        </authorList>
    </citation>
    <scope>IDENTIFICATION</scope>
</reference>
<evidence type="ECO:0000313" key="4">
    <source>
        <dbReference type="WBParaSite" id="L893_g12111.t1"/>
    </source>
</evidence>
<keyword evidence="2" id="KW-0472">Membrane</keyword>
<evidence type="ECO:0000313" key="3">
    <source>
        <dbReference type="Proteomes" id="UP000095287"/>
    </source>
</evidence>
<sequence length="319" mass="35614">MTDRDEAATPYVKLDEESEEPAFRGIENKTFGMDEELDKELPKKDHLKLPSPGGFIKAGTTFEVSKSTSTSTNSINVDAENESAAVESKAKKTSSIWSTGFMNEKTSSIGKRPSFNIFNTEDILCPFGKRRHADSTGVEMSTCCLIPSKLLSLMFAAVGILLGSICVSYMIYEVQRTSRNGSNKEVIICILSGWGVYFISSIGFLYGTLCERRRFMLPHIFLSVIFCVATIGAFLSVAITMIWDVEEQVERARSGLPENAWATDGVHVYRSHNTIRHDLWGVVIFRLTIALSAIYQSMTCICYLKTYNYFSRLSTANHC</sequence>
<dbReference type="Proteomes" id="UP000095287">
    <property type="component" value="Unplaced"/>
</dbReference>
<name>A0A1I7Y2X1_9BILA</name>